<keyword evidence="11 14" id="KW-1133">Transmembrane helix</keyword>
<evidence type="ECO:0000259" key="16">
    <source>
        <dbReference type="PROSITE" id="PS50885"/>
    </source>
</evidence>
<dbReference type="InterPro" id="IPR003660">
    <property type="entry name" value="HAMP_dom"/>
</dbReference>
<evidence type="ECO:0000256" key="7">
    <source>
        <dbReference type="ARBA" id="ARBA00022692"/>
    </source>
</evidence>
<dbReference type="InterPro" id="IPR005467">
    <property type="entry name" value="His_kinase_dom"/>
</dbReference>
<keyword evidence="13 14" id="KW-0472">Membrane</keyword>
<dbReference type="Pfam" id="PF00512">
    <property type="entry name" value="HisKA"/>
    <property type="match status" value="1"/>
</dbReference>
<dbReference type="CDD" id="cd06225">
    <property type="entry name" value="HAMP"/>
    <property type="match status" value="1"/>
</dbReference>
<dbReference type="SMART" id="SM00387">
    <property type="entry name" value="HATPase_c"/>
    <property type="match status" value="1"/>
</dbReference>
<dbReference type="PROSITE" id="PS50109">
    <property type="entry name" value="HIS_KIN"/>
    <property type="match status" value="1"/>
</dbReference>
<evidence type="ECO:0000256" key="8">
    <source>
        <dbReference type="ARBA" id="ARBA00022741"/>
    </source>
</evidence>
<evidence type="ECO:0000256" key="9">
    <source>
        <dbReference type="ARBA" id="ARBA00022777"/>
    </source>
</evidence>
<dbReference type="InterPro" id="IPR003594">
    <property type="entry name" value="HATPase_dom"/>
</dbReference>
<dbReference type="InterPro" id="IPR036890">
    <property type="entry name" value="HATPase_C_sf"/>
</dbReference>
<dbReference type="SMART" id="SM00304">
    <property type="entry name" value="HAMP"/>
    <property type="match status" value="1"/>
</dbReference>
<feature type="transmembrane region" description="Helical" evidence="14">
    <location>
        <begin position="12"/>
        <end position="39"/>
    </location>
</feature>
<proteinExistence type="predicted"/>
<name>A0ABW1V5S3_9BACL</name>
<evidence type="ECO:0000256" key="13">
    <source>
        <dbReference type="ARBA" id="ARBA00023136"/>
    </source>
</evidence>
<dbReference type="Pfam" id="PF00672">
    <property type="entry name" value="HAMP"/>
    <property type="match status" value="1"/>
</dbReference>
<organism evidence="17 18">
    <name type="scientific">Paenibacillus septentrionalis</name>
    <dbReference type="NCBI Taxonomy" id="429342"/>
    <lineage>
        <taxon>Bacteria</taxon>
        <taxon>Bacillati</taxon>
        <taxon>Bacillota</taxon>
        <taxon>Bacilli</taxon>
        <taxon>Bacillales</taxon>
        <taxon>Paenibacillaceae</taxon>
        <taxon>Paenibacillus</taxon>
    </lineage>
</organism>
<gene>
    <name evidence="17" type="ORF">ACFP56_11770</name>
</gene>
<keyword evidence="12" id="KW-0902">Two-component regulatory system</keyword>
<dbReference type="Gene3D" id="1.10.287.130">
    <property type="match status" value="1"/>
</dbReference>
<dbReference type="RefSeq" id="WP_379234673.1">
    <property type="nucleotide sequence ID" value="NZ_JBHSTE010000003.1"/>
</dbReference>
<evidence type="ECO:0000256" key="2">
    <source>
        <dbReference type="ARBA" id="ARBA00004651"/>
    </source>
</evidence>
<dbReference type="CDD" id="cd00082">
    <property type="entry name" value="HisKA"/>
    <property type="match status" value="1"/>
</dbReference>
<dbReference type="InterPro" id="IPR003661">
    <property type="entry name" value="HisK_dim/P_dom"/>
</dbReference>
<feature type="domain" description="Histidine kinase" evidence="15">
    <location>
        <begin position="145"/>
        <end position="368"/>
    </location>
</feature>
<evidence type="ECO:0000256" key="11">
    <source>
        <dbReference type="ARBA" id="ARBA00022989"/>
    </source>
</evidence>
<keyword evidence="8" id="KW-0547">Nucleotide-binding</keyword>
<keyword evidence="7 14" id="KW-0812">Transmembrane</keyword>
<comment type="subcellular location">
    <subcellularLocation>
        <location evidence="2">Cell membrane</location>
        <topology evidence="2">Multi-pass membrane protein</topology>
    </subcellularLocation>
</comment>
<keyword evidence="9 17" id="KW-0418">Kinase</keyword>
<dbReference type="Gene3D" id="3.30.565.10">
    <property type="entry name" value="Histidine kinase-like ATPase, C-terminal domain"/>
    <property type="match status" value="1"/>
</dbReference>
<protein>
    <recommendedName>
        <fullName evidence="3">histidine kinase</fullName>
        <ecNumber evidence="3">2.7.13.3</ecNumber>
    </recommendedName>
</protein>
<dbReference type="PRINTS" id="PR00344">
    <property type="entry name" value="BCTRLSENSOR"/>
</dbReference>
<dbReference type="Gene3D" id="6.10.340.10">
    <property type="match status" value="1"/>
</dbReference>
<sequence>MTMTIKQRLILSNIAMIIIPIIAFFIVEIVLGYVMFVAWKGEFSSDRTESFIQLRLVAMLVVLVVTNGLLTYYVSRSIIKPIRALSQATAKISEGDLEASIVLTNHRRDELAELAASFEHMRLSLLEAQKEQALYERNRQELIASISHDLKTPLTSIRGYVKGIQDGVANSEEKLQRYLHIIDQTANRMDRLIDELFLYSKLDLQRQPLQIEPVELVSFFQDCTEELSYRYQLYGELVEIKLNDDHHQGSYLALADRDQLKRAVVNLVENSVKYNDQHSKWIDIHIHDQDGQLLIEMRDNGQGIDEQQLPYIFDSFYRADPSRNSDAGGSGLGLSIVKKIVEAHGGKVWASSQLHEGTSIYFTLNKEKGGGL</sequence>
<evidence type="ECO:0000313" key="17">
    <source>
        <dbReference type="EMBL" id="MFC6333303.1"/>
    </source>
</evidence>
<evidence type="ECO:0000256" key="5">
    <source>
        <dbReference type="ARBA" id="ARBA00022553"/>
    </source>
</evidence>
<dbReference type="SMART" id="SM00388">
    <property type="entry name" value="HisKA"/>
    <property type="match status" value="1"/>
</dbReference>
<keyword evidence="6" id="KW-0808">Transferase</keyword>
<dbReference type="Proteomes" id="UP001596233">
    <property type="component" value="Unassembled WGS sequence"/>
</dbReference>
<dbReference type="SUPFAM" id="SSF55874">
    <property type="entry name" value="ATPase domain of HSP90 chaperone/DNA topoisomerase II/histidine kinase"/>
    <property type="match status" value="1"/>
</dbReference>
<reference evidence="18" key="1">
    <citation type="journal article" date="2019" name="Int. J. Syst. Evol. Microbiol.">
        <title>The Global Catalogue of Microorganisms (GCM) 10K type strain sequencing project: providing services to taxonomists for standard genome sequencing and annotation.</title>
        <authorList>
            <consortium name="The Broad Institute Genomics Platform"/>
            <consortium name="The Broad Institute Genome Sequencing Center for Infectious Disease"/>
            <person name="Wu L."/>
            <person name="Ma J."/>
        </authorList>
    </citation>
    <scope>NUCLEOTIDE SEQUENCE [LARGE SCALE GENOMIC DNA]</scope>
    <source>
        <strain evidence="18">PCU 280</strain>
    </source>
</reference>
<evidence type="ECO:0000313" key="18">
    <source>
        <dbReference type="Proteomes" id="UP001596233"/>
    </source>
</evidence>
<accession>A0ABW1V5S3</accession>
<evidence type="ECO:0000256" key="3">
    <source>
        <dbReference type="ARBA" id="ARBA00012438"/>
    </source>
</evidence>
<evidence type="ECO:0000256" key="6">
    <source>
        <dbReference type="ARBA" id="ARBA00022679"/>
    </source>
</evidence>
<dbReference type="EMBL" id="JBHSTE010000003">
    <property type="protein sequence ID" value="MFC6333303.1"/>
    <property type="molecule type" value="Genomic_DNA"/>
</dbReference>
<comment type="catalytic activity">
    <reaction evidence="1">
        <text>ATP + protein L-histidine = ADP + protein N-phospho-L-histidine.</text>
        <dbReference type="EC" id="2.7.13.3"/>
    </reaction>
</comment>
<feature type="domain" description="HAMP" evidence="16">
    <location>
        <begin position="76"/>
        <end position="130"/>
    </location>
</feature>
<evidence type="ECO:0000256" key="1">
    <source>
        <dbReference type="ARBA" id="ARBA00000085"/>
    </source>
</evidence>
<keyword evidence="10" id="KW-0067">ATP-binding</keyword>
<comment type="caution">
    <text evidence="17">The sequence shown here is derived from an EMBL/GenBank/DDBJ whole genome shotgun (WGS) entry which is preliminary data.</text>
</comment>
<evidence type="ECO:0000256" key="12">
    <source>
        <dbReference type="ARBA" id="ARBA00023012"/>
    </source>
</evidence>
<evidence type="ECO:0000256" key="4">
    <source>
        <dbReference type="ARBA" id="ARBA00022475"/>
    </source>
</evidence>
<dbReference type="InterPro" id="IPR036097">
    <property type="entry name" value="HisK_dim/P_sf"/>
</dbReference>
<dbReference type="InterPro" id="IPR004358">
    <property type="entry name" value="Sig_transdc_His_kin-like_C"/>
</dbReference>
<dbReference type="EC" id="2.7.13.3" evidence="3"/>
<evidence type="ECO:0000256" key="10">
    <source>
        <dbReference type="ARBA" id="ARBA00022840"/>
    </source>
</evidence>
<dbReference type="SUPFAM" id="SSF158472">
    <property type="entry name" value="HAMP domain-like"/>
    <property type="match status" value="1"/>
</dbReference>
<dbReference type="SUPFAM" id="SSF47384">
    <property type="entry name" value="Homodimeric domain of signal transducing histidine kinase"/>
    <property type="match status" value="1"/>
</dbReference>
<dbReference type="Pfam" id="PF02518">
    <property type="entry name" value="HATPase_c"/>
    <property type="match status" value="1"/>
</dbReference>
<keyword evidence="4" id="KW-1003">Cell membrane</keyword>
<dbReference type="PANTHER" id="PTHR45528:SF1">
    <property type="entry name" value="SENSOR HISTIDINE KINASE CPXA"/>
    <property type="match status" value="1"/>
</dbReference>
<evidence type="ECO:0000259" key="15">
    <source>
        <dbReference type="PROSITE" id="PS50109"/>
    </source>
</evidence>
<dbReference type="InterPro" id="IPR050398">
    <property type="entry name" value="HssS/ArlS-like"/>
</dbReference>
<evidence type="ECO:0000256" key="14">
    <source>
        <dbReference type="SAM" id="Phobius"/>
    </source>
</evidence>
<keyword evidence="5" id="KW-0597">Phosphoprotein</keyword>
<keyword evidence="18" id="KW-1185">Reference proteome</keyword>
<dbReference type="PANTHER" id="PTHR45528">
    <property type="entry name" value="SENSOR HISTIDINE KINASE CPXA"/>
    <property type="match status" value="1"/>
</dbReference>
<dbReference type="CDD" id="cd00075">
    <property type="entry name" value="HATPase"/>
    <property type="match status" value="1"/>
</dbReference>
<feature type="transmembrane region" description="Helical" evidence="14">
    <location>
        <begin position="51"/>
        <end position="74"/>
    </location>
</feature>
<dbReference type="PROSITE" id="PS50885">
    <property type="entry name" value="HAMP"/>
    <property type="match status" value="1"/>
</dbReference>
<dbReference type="GO" id="GO:0016301">
    <property type="term" value="F:kinase activity"/>
    <property type="evidence" value="ECO:0007669"/>
    <property type="project" value="UniProtKB-KW"/>
</dbReference>